<organism evidence="2 3">
    <name type="scientific">Novipirellula galeiformis</name>
    <dbReference type="NCBI Taxonomy" id="2528004"/>
    <lineage>
        <taxon>Bacteria</taxon>
        <taxon>Pseudomonadati</taxon>
        <taxon>Planctomycetota</taxon>
        <taxon>Planctomycetia</taxon>
        <taxon>Pirellulales</taxon>
        <taxon>Pirellulaceae</taxon>
        <taxon>Novipirellula</taxon>
    </lineage>
</organism>
<proteinExistence type="predicted"/>
<name>A0A5C6CN73_9BACT</name>
<dbReference type="EMBL" id="SJPT01000002">
    <property type="protein sequence ID" value="TWU24811.1"/>
    <property type="molecule type" value="Genomic_DNA"/>
</dbReference>
<protein>
    <submittedName>
        <fullName evidence="2">Uncharacterized protein</fullName>
    </submittedName>
</protein>
<feature type="region of interest" description="Disordered" evidence="1">
    <location>
        <begin position="1"/>
        <end position="21"/>
    </location>
</feature>
<sequence>MAEWADGPLPATGRSDAHPNVDGAILPSTGLATERYGDAVVKATQTLFSLRVPGFDLTQLLGLQCFVAIGKIELG</sequence>
<keyword evidence="3" id="KW-1185">Reference proteome</keyword>
<reference evidence="2 3" key="1">
    <citation type="submission" date="2019-02" db="EMBL/GenBank/DDBJ databases">
        <title>Deep-cultivation of Planctomycetes and their phenomic and genomic characterization uncovers novel biology.</title>
        <authorList>
            <person name="Wiegand S."/>
            <person name="Jogler M."/>
            <person name="Boedeker C."/>
            <person name="Pinto D."/>
            <person name="Vollmers J."/>
            <person name="Rivas-Marin E."/>
            <person name="Kohn T."/>
            <person name="Peeters S.H."/>
            <person name="Heuer A."/>
            <person name="Rast P."/>
            <person name="Oberbeckmann S."/>
            <person name="Bunk B."/>
            <person name="Jeske O."/>
            <person name="Meyerdierks A."/>
            <person name="Storesund J.E."/>
            <person name="Kallscheuer N."/>
            <person name="Luecker S."/>
            <person name="Lage O.M."/>
            <person name="Pohl T."/>
            <person name="Merkel B.J."/>
            <person name="Hornburger P."/>
            <person name="Mueller R.-W."/>
            <person name="Bruemmer F."/>
            <person name="Labrenz M."/>
            <person name="Spormann A.M."/>
            <person name="Op Den Camp H."/>
            <person name="Overmann J."/>
            <person name="Amann R."/>
            <person name="Jetten M.S.M."/>
            <person name="Mascher T."/>
            <person name="Medema M.H."/>
            <person name="Devos D.P."/>
            <person name="Kaster A.-K."/>
            <person name="Ovreas L."/>
            <person name="Rohde M."/>
            <person name="Galperin M.Y."/>
            <person name="Jogler C."/>
        </authorList>
    </citation>
    <scope>NUCLEOTIDE SEQUENCE [LARGE SCALE GENOMIC DNA]</scope>
    <source>
        <strain evidence="2 3">Pla52o</strain>
    </source>
</reference>
<evidence type="ECO:0000313" key="2">
    <source>
        <dbReference type="EMBL" id="TWU24811.1"/>
    </source>
</evidence>
<dbReference type="AlphaFoldDB" id="A0A5C6CN73"/>
<comment type="caution">
    <text evidence="2">The sequence shown here is derived from an EMBL/GenBank/DDBJ whole genome shotgun (WGS) entry which is preliminary data.</text>
</comment>
<accession>A0A5C6CN73</accession>
<dbReference type="Proteomes" id="UP000316304">
    <property type="component" value="Unassembled WGS sequence"/>
</dbReference>
<evidence type="ECO:0000313" key="3">
    <source>
        <dbReference type="Proteomes" id="UP000316304"/>
    </source>
</evidence>
<evidence type="ECO:0000256" key="1">
    <source>
        <dbReference type="SAM" id="MobiDB-lite"/>
    </source>
</evidence>
<gene>
    <name evidence="2" type="ORF">Pla52o_11010</name>
</gene>